<protein>
    <submittedName>
        <fullName evidence="1">Uncharacterized protein</fullName>
    </submittedName>
</protein>
<dbReference type="GeneID" id="19944628"/>
<proteinExistence type="predicted"/>
<dbReference type="EMBL" id="JH767140">
    <property type="protein sequence ID" value="EQC38946.1"/>
    <property type="molecule type" value="Genomic_DNA"/>
</dbReference>
<name>T0QWA1_SAPDV</name>
<sequence>MNTNAYQLIVPEAQEILAEIEPWFNVLRFFPKLKQSNTRSDDLTAAMSRVVVSPKLTRADPIAERLYEAHVTCCRLRSVPLRDKSVQAPTSELPWVAALVPFLSPPFESS</sequence>
<reference evidence="1 2" key="1">
    <citation type="submission" date="2012-04" db="EMBL/GenBank/DDBJ databases">
        <title>The Genome Sequence of Saprolegnia declina VS20.</title>
        <authorList>
            <consortium name="The Broad Institute Genome Sequencing Platform"/>
            <person name="Russ C."/>
            <person name="Nusbaum C."/>
            <person name="Tyler B."/>
            <person name="van West P."/>
            <person name="Dieguez-Uribeondo J."/>
            <person name="de Bruijn I."/>
            <person name="Tripathy S."/>
            <person name="Jiang R."/>
            <person name="Young S.K."/>
            <person name="Zeng Q."/>
            <person name="Gargeya S."/>
            <person name="Fitzgerald M."/>
            <person name="Haas B."/>
            <person name="Abouelleil A."/>
            <person name="Alvarado L."/>
            <person name="Arachchi H.M."/>
            <person name="Berlin A."/>
            <person name="Chapman S.B."/>
            <person name="Goldberg J."/>
            <person name="Griggs A."/>
            <person name="Gujja S."/>
            <person name="Hansen M."/>
            <person name="Howarth C."/>
            <person name="Imamovic A."/>
            <person name="Larimer J."/>
            <person name="McCowen C."/>
            <person name="Montmayeur A."/>
            <person name="Murphy C."/>
            <person name="Neiman D."/>
            <person name="Pearson M."/>
            <person name="Priest M."/>
            <person name="Roberts A."/>
            <person name="Saif S."/>
            <person name="Shea T."/>
            <person name="Sisk P."/>
            <person name="Sykes S."/>
            <person name="Wortman J."/>
            <person name="Nusbaum C."/>
            <person name="Birren B."/>
        </authorList>
    </citation>
    <scope>NUCLEOTIDE SEQUENCE [LARGE SCALE GENOMIC DNA]</scope>
    <source>
        <strain evidence="1 2">VS20</strain>
    </source>
</reference>
<organism evidence="1 2">
    <name type="scientific">Saprolegnia diclina (strain VS20)</name>
    <dbReference type="NCBI Taxonomy" id="1156394"/>
    <lineage>
        <taxon>Eukaryota</taxon>
        <taxon>Sar</taxon>
        <taxon>Stramenopiles</taxon>
        <taxon>Oomycota</taxon>
        <taxon>Saprolegniomycetes</taxon>
        <taxon>Saprolegniales</taxon>
        <taxon>Saprolegniaceae</taxon>
        <taxon>Saprolegnia</taxon>
    </lineage>
</organism>
<dbReference type="Proteomes" id="UP000030762">
    <property type="component" value="Unassembled WGS sequence"/>
</dbReference>
<keyword evidence="2" id="KW-1185">Reference proteome</keyword>
<dbReference type="VEuPathDB" id="FungiDB:SDRG_03901"/>
<dbReference type="InParanoid" id="T0QWA1"/>
<evidence type="ECO:0000313" key="1">
    <source>
        <dbReference type="EMBL" id="EQC38946.1"/>
    </source>
</evidence>
<accession>T0QWA1</accession>
<dbReference type="OrthoDB" id="10479647at2759"/>
<dbReference type="AlphaFoldDB" id="T0QWA1"/>
<evidence type="ECO:0000313" key="2">
    <source>
        <dbReference type="Proteomes" id="UP000030762"/>
    </source>
</evidence>
<gene>
    <name evidence="1" type="ORF">SDRG_03901</name>
</gene>
<dbReference type="RefSeq" id="XP_008607770.1">
    <property type="nucleotide sequence ID" value="XM_008609548.1"/>
</dbReference>